<dbReference type="Gene3D" id="1.10.340.70">
    <property type="match status" value="1"/>
</dbReference>
<dbReference type="InterPro" id="IPR001584">
    <property type="entry name" value="Integrase_cat-core"/>
</dbReference>
<feature type="domain" description="Integrase catalytic" evidence="7">
    <location>
        <begin position="279"/>
        <end position="439"/>
    </location>
</feature>
<dbReference type="GO" id="GO:0003964">
    <property type="term" value="F:RNA-directed DNA polymerase activity"/>
    <property type="evidence" value="ECO:0007669"/>
    <property type="project" value="UniProtKB-KW"/>
</dbReference>
<evidence type="ECO:0000256" key="4">
    <source>
        <dbReference type="ARBA" id="ARBA00022759"/>
    </source>
</evidence>
<dbReference type="AlphaFoldDB" id="A0A9P6WYB2"/>
<dbReference type="EMBL" id="JAANQT010003480">
    <property type="protein sequence ID" value="KAG1301021.1"/>
    <property type="molecule type" value="Genomic_DNA"/>
</dbReference>
<comment type="caution">
    <text evidence="8">The sequence shown here is derived from an EMBL/GenBank/DDBJ whole genome shotgun (WGS) entry which is preliminary data.</text>
</comment>
<evidence type="ECO:0000259" key="7">
    <source>
        <dbReference type="PROSITE" id="PS50994"/>
    </source>
</evidence>
<dbReference type="GO" id="GO:0016787">
    <property type="term" value="F:hydrolase activity"/>
    <property type="evidence" value="ECO:0007669"/>
    <property type="project" value="UniProtKB-KW"/>
</dbReference>
<evidence type="ECO:0000313" key="8">
    <source>
        <dbReference type="EMBL" id="KAG1301021.1"/>
    </source>
</evidence>
<evidence type="ECO:0000256" key="3">
    <source>
        <dbReference type="ARBA" id="ARBA00022722"/>
    </source>
</evidence>
<proteinExistence type="predicted"/>
<evidence type="ECO:0000256" key="2">
    <source>
        <dbReference type="ARBA" id="ARBA00022695"/>
    </source>
</evidence>
<organism evidence="8 9">
    <name type="scientific">Rhizopus oryzae</name>
    <name type="common">Mucormycosis agent</name>
    <name type="synonym">Rhizopus arrhizus var. delemar</name>
    <dbReference type="NCBI Taxonomy" id="64495"/>
    <lineage>
        <taxon>Eukaryota</taxon>
        <taxon>Fungi</taxon>
        <taxon>Fungi incertae sedis</taxon>
        <taxon>Mucoromycota</taxon>
        <taxon>Mucoromycotina</taxon>
        <taxon>Mucoromycetes</taxon>
        <taxon>Mucorales</taxon>
        <taxon>Mucorineae</taxon>
        <taxon>Rhizopodaceae</taxon>
        <taxon>Rhizopus</taxon>
    </lineage>
</organism>
<dbReference type="Pfam" id="PF17921">
    <property type="entry name" value="Integrase_H2C2"/>
    <property type="match status" value="1"/>
</dbReference>
<dbReference type="CDD" id="cd09274">
    <property type="entry name" value="RNase_HI_RT_Ty3"/>
    <property type="match status" value="1"/>
</dbReference>
<dbReference type="InterPro" id="IPR012337">
    <property type="entry name" value="RNaseH-like_sf"/>
</dbReference>
<dbReference type="GO" id="GO:0004519">
    <property type="term" value="F:endonuclease activity"/>
    <property type="evidence" value="ECO:0007669"/>
    <property type="project" value="UniProtKB-KW"/>
</dbReference>
<evidence type="ECO:0000256" key="1">
    <source>
        <dbReference type="ARBA" id="ARBA00022679"/>
    </source>
</evidence>
<keyword evidence="3" id="KW-0540">Nuclease</keyword>
<dbReference type="InterPro" id="IPR050951">
    <property type="entry name" value="Retrovirus_Pol_polyprotein"/>
</dbReference>
<keyword evidence="2" id="KW-0548">Nucleotidyltransferase</keyword>
<sequence length="539" mass="60328">MFTTHTLAALLSAPVLRFPDFSRSFELHTDGACSSGIGVILCQRDPGNRRAYAVTYASRSLSPDERNYGVSEVEALAVVWGIRKFAHYLTGTEFTVVTDHHALQFFQNTRSADHRGRLARWALSLQQHDFTIVYRPGRDNTGPDALSRYPVASSSGFTFVCSLTATDLSSAQKSDTFCQEIRNTTPFPHGFTDESGVLFFGSLPILPAALRDEAFELLHSNPTTGHLGTARTTQRFARLLYFPNLHEWVKQKVSQCDTCQRVKTNNVTLGHTSLKHSDMLVHPFDSIAIDTFGPLPASRSGNRYIVVAQCLFSRYVVLSAVPENNDFWLIRSLSKIFGEHGVARCILSDNGKPYSGTLVKTLAEHLNIKQKFAPAYHPQSNGLVERFMATLRNLIVSFMDLNHHQNTWDEHLNEFQLAYNSSIHGVTKFSPFTLVHGREPRLLASPDFGVKTISHQEYQHQTREYLSCALAVVQLENLHSQAKNAISFNEHRQHPALSVGDTVLVDFPVHSNSASGRSNKLTRSWRGPFKVVTILVKDT</sequence>
<dbReference type="PANTHER" id="PTHR37984">
    <property type="entry name" value="PROTEIN CBG26694"/>
    <property type="match status" value="1"/>
</dbReference>
<keyword evidence="1" id="KW-0808">Transferase</keyword>
<accession>A0A9P6WYB2</accession>
<dbReference type="PROSITE" id="PS50994">
    <property type="entry name" value="INTEGRASE"/>
    <property type="match status" value="1"/>
</dbReference>
<dbReference type="GO" id="GO:0005634">
    <property type="term" value="C:nucleus"/>
    <property type="evidence" value="ECO:0007669"/>
    <property type="project" value="UniProtKB-ARBA"/>
</dbReference>
<dbReference type="SUPFAM" id="SSF56672">
    <property type="entry name" value="DNA/RNA polymerases"/>
    <property type="match status" value="1"/>
</dbReference>
<dbReference type="Gene3D" id="3.30.420.10">
    <property type="entry name" value="Ribonuclease H-like superfamily/Ribonuclease H"/>
    <property type="match status" value="1"/>
</dbReference>
<evidence type="ECO:0000313" key="9">
    <source>
        <dbReference type="Proteomes" id="UP000716291"/>
    </source>
</evidence>
<evidence type="ECO:0000256" key="6">
    <source>
        <dbReference type="ARBA" id="ARBA00022918"/>
    </source>
</evidence>
<keyword evidence="5" id="KW-0378">Hydrolase</keyword>
<dbReference type="InterPro" id="IPR043502">
    <property type="entry name" value="DNA/RNA_pol_sf"/>
</dbReference>
<dbReference type="InterPro" id="IPR041588">
    <property type="entry name" value="Integrase_H2C2"/>
</dbReference>
<dbReference type="GO" id="GO:0003676">
    <property type="term" value="F:nucleic acid binding"/>
    <property type="evidence" value="ECO:0007669"/>
    <property type="project" value="InterPro"/>
</dbReference>
<dbReference type="InterPro" id="IPR041373">
    <property type="entry name" value="RT_RNaseH"/>
</dbReference>
<dbReference type="PANTHER" id="PTHR37984:SF5">
    <property type="entry name" value="PROTEIN NYNRIN-LIKE"/>
    <property type="match status" value="1"/>
</dbReference>
<reference evidence="8" key="1">
    <citation type="journal article" date="2020" name="Microb. Genom.">
        <title>Genetic diversity of clinical and environmental Mucorales isolates obtained from an investigation of mucormycosis cases among solid organ transplant recipients.</title>
        <authorList>
            <person name="Nguyen M.H."/>
            <person name="Kaul D."/>
            <person name="Muto C."/>
            <person name="Cheng S.J."/>
            <person name="Richter R.A."/>
            <person name="Bruno V.M."/>
            <person name="Liu G."/>
            <person name="Beyhan S."/>
            <person name="Sundermann A.J."/>
            <person name="Mounaud S."/>
            <person name="Pasculle A.W."/>
            <person name="Nierman W.C."/>
            <person name="Driscoll E."/>
            <person name="Cumbie R."/>
            <person name="Clancy C.J."/>
            <person name="Dupont C.L."/>
        </authorList>
    </citation>
    <scope>NUCLEOTIDE SEQUENCE</scope>
    <source>
        <strain evidence="8">GL11</strain>
    </source>
</reference>
<gene>
    <name evidence="8" type="ORF">G6F64_012173</name>
</gene>
<protein>
    <recommendedName>
        <fullName evidence="7">Integrase catalytic domain-containing protein</fullName>
    </recommendedName>
</protein>
<keyword evidence="9" id="KW-1185">Reference proteome</keyword>
<dbReference type="Pfam" id="PF17917">
    <property type="entry name" value="RT_RNaseH"/>
    <property type="match status" value="1"/>
</dbReference>
<evidence type="ECO:0000256" key="5">
    <source>
        <dbReference type="ARBA" id="ARBA00022801"/>
    </source>
</evidence>
<dbReference type="GO" id="GO:0015074">
    <property type="term" value="P:DNA integration"/>
    <property type="evidence" value="ECO:0007669"/>
    <property type="project" value="InterPro"/>
</dbReference>
<name>A0A9P6WYB2_RHIOR</name>
<keyword evidence="4" id="KW-0255">Endonuclease</keyword>
<dbReference type="Proteomes" id="UP000716291">
    <property type="component" value="Unassembled WGS sequence"/>
</dbReference>
<keyword evidence="6" id="KW-0695">RNA-directed DNA polymerase</keyword>
<dbReference type="InterPro" id="IPR036397">
    <property type="entry name" value="RNaseH_sf"/>
</dbReference>
<dbReference type="SUPFAM" id="SSF53098">
    <property type="entry name" value="Ribonuclease H-like"/>
    <property type="match status" value="1"/>
</dbReference>